<dbReference type="InterPro" id="IPR001129">
    <property type="entry name" value="Membr-assoc_MAPEG"/>
</dbReference>
<comment type="caution">
    <text evidence="6">The sequence shown here is derived from an EMBL/GenBank/DDBJ whole genome shotgun (WGS) entry which is preliminary data.</text>
</comment>
<name>A0ABD3PHM6_9STRA</name>
<dbReference type="Gene3D" id="1.20.120.550">
    <property type="entry name" value="Membrane associated eicosanoid/glutathione metabolism-like domain"/>
    <property type="match status" value="1"/>
</dbReference>
<protein>
    <recommendedName>
        <fullName evidence="8">Glutathione transferase</fullName>
    </recommendedName>
</protein>
<feature type="transmembrane region" description="Helical" evidence="5">
    <location>
        <begin position="151"/>
        <end position="172"/>
    </location>
</feature>
<dbReference type="SUPFAM" id="SSF161084">
    <property type="entry name" value="MAPEG domain-like"/>
    <property type="match status" value="1"/>
</dbReference>
<evidence type="ECO:0000256" key="1">
    <source>
        <dbReference type="ARBA" id="ARBA00004370"/>
    </source>
</evidence>
<feature type="transmembrane region" description="Helical" evidence="5">
    <location>
        <begin position="74"/>
        <end position="101"/>
    </location>
</feature>
<gene>
    <name evidence="6" type="ORF">ACHAWO_000587</name>
</gene>
<dbReference type="PANTHER" id="PTHR35814:SF1">
    <property type="entry name" value="GLUTATHIONE S-TRANSFERASE-RELATED"/>
    <property type="match status" value="1"/>
</dbReference>
<dbReference type="GO" id="GO:0016020">
    <property type="term" value="C:membrane"/>
    <property type="evidence" value="ECO:0007669"/>
    <property type="project" value="UniProtKB-SubCell"/>
</dbReference>
<comment type="subcellular location">
    <subcellularLocation>
        <location evidence="1">Membrane</location>
    </subcellularLocation>
</comment>
<dbReference type="Pfam" id="PF01124">
    <property type="entry name" value="MAPEG"/>
    <property type="match status" value="1"/>
</dbReference>
<dbReference type="AlphaFoldDB" id="A0ABD3PHM6"/>
<evidence type="ECO:0008006" key="8">
    <source>
        <dbReference type="Google" id="ProtNLM"/>
    </source>
</evidence>
<dbReference type="Proteomes" id="UP001530400">
    <property type="component" value="Unassembled WGS sequence"/>
</dbReference>
<dbReference type="PANTHER" id="PTHR35814">
    <property type="match status" value="1"/>
</dbReference>
<evidence type="ECO:0000256" key="2">
    <source>
        <dbReference type="ARBA" id="ARBA00022692"/>
    </source>
</evidence>
<keyword evidence="2 5" id="KW-0812">Transmembrane</keyword>
<feature type="transmembrane region" description="Helical" evidence="5">
    <location>
        <begin position="12"/>
        <end position="30"/>
    </location>
</feature>
<sequence>MDDPSRLLRSPTTACFLVALYGLVQVGLWIKIMTIRAPQSEDTHKLSNLKLDIADTANLRATRAHGNYTENAPIFALMLLVADLMGVISTKTLDVTGFIFATGRFLHALGMYSSEGASVGRMLGATLTLLSLIGVAAQCLVSAFVLSGALSASRCVALFISFVISLGVAGIVPGGKTKE</sequence>
<feature type="transmembrane region" description="Helical" evidence="5">
    <location>
        <begin position="122"/>
        <end position="145"/>
    </location>
</feature>
<keyword evidence="7" id="KW-1185">Reference proteome</keyword>
<evidence type="ECO:0000256" key="3">
    <source>
        <dbReference type="ARBA" id="ARBA00022989"/>
    </source>
</evidence>
<evidence type="ECO:0000313" key="6">
    <source>
        <dbReference type="EMBL" id="KAL3787377.1"/>
    </source>
</evidence>
<evidence type="ECO:0000313" key="7">
    <source>
        <dbReference type="Proteomes" id="UP001530400"/>
    </source>
</evidence>
<keyword evidence="3 5" id="KW-1133">Transmembrane helix</keyword>
<dbReference type="InterPro" id="IPR023352">
    <property type="entry name" value="MAPEG-like_dom_sf"/>
</dbReference>
<proteinExistence type="predicted"/>
<keyword evidence="4 5" id="KW-0472">Membrane</keyword>
<evidence type="ECO:0000256" key="4">
    <source>
        <dbReference type="ARBA" id="ARBA00023136"/>
    </source>
</evidence>
<reference evidence="6 7" key="1">
    <citation type="submission" date="2024-10" db="EMBL/GenBank/DDBJ databases">
        <title>Updated reference genomes for cyclostephanoid diatoms.</title>
        <authorList>
            <person name="Roberts W.R."/>
            <person name="Alverson A.J."/>
        </authorList>
    </citation>
    <scope>NUCLEOTIDE SEQUENCE [LARGE SCALE GENOMIC DNA]</scope>
    <source>
        <strain evidence="6 7">AJA010-31</strain>
    </source>
</reference>
<evidence type="ECO:0000256" key="5">
    <source>
        <dbReference type="SAM" id="Phobius"/>
    </source>
</evidence>
<dbReference type="EMBL" id="JALLPJ020000613">
    <property type="protein sequence ID" value="KAL3787377.1"/>
    <property type="molecule type" value="Genomic_DNA"/>
</dbReference>
<organism evidence="6 7">
    <name type="scientific">Cyclotella atomus</name>
    <dbReference type="NCBI Taxonomy" id="382360"/>
    <lineage>
        <taxon>Eukaryota</taxon>
        <taxon>Sar</taxon>
        <taxon>Stramenopiles</taxon>
        <taxon>Ochrophyta</taxon>
        <taxon>Bacillariophyta</taxon>
        <taxon>Coscinodiscophyceae</taxon>
        <taxon>Thalassiosirophycidae</taxon>
        <taxon>Stephanodiscales</taxon>
        <taxon>Stephanodiscaceae</taxon>
        <taxon>Cyclotella</taxon>
    </lineage>
</organism>
<accession>A0ABD3PHM6</accession>